<dbReference type="EMBL" id="MU971368">
    <property type="protein sequence ID" value="KAK9237525.1"/>
    <property type="molecule type" value="Genomic_DNA"/>
</dbReference>
<gene>
    <name evidence="1" type="ORF">V1525DRAFT_343790</name>
</gene>
<sequence length="956" mass="107985">MNASISDNTPDQGQLLLDLLRNSFVSAKFTGKSVWVGLLTSLGSSAVVFALFCILRPRNAIIYSPKTRLSRLSDSISIASTVSPPQLHSGIFAWMLQIRSLSEHQLVDIMGLDMVVYLKFMHMCTYIFLCLSILGILVAIPINVTFSLRNPGASTASASDAFLLMTPTLVSGKPMIAHVVLAYIFDGIVCFFLWRTYGQVSHLRRRYFASTEYRQSLHARSVMVTEIAKKHRSNTGLATILVSAKDSRKVDQVSIGRNVTGLGRMVAKREKFVLKLETILAKYLKHPDNIPMSRPMCYPDKSDRTPSGGKVDAIDYLIRRIQDLEAKIVMARKNIESRKEMPYGFASYPTIADAHMVAQANASKTVLGSARIKPAPCREDILWDNIELSRPERLQKQHIGNLLFFILCVSWIAPNAFIGTFLSQISRIGVFWTAFGAYMNRHPSLFQFIQGFISPAVTSAIFLILPIIMRRMSAWQGALTKSHRERNTLHKLYIFFVFNNLFIFTIFGVAWSAVTQLIQLSRSGTSLSAKEIFIYLDLGKQVSNSIIGVSSFWVMYIIRVNFGAVLDLMQVYSLLFRSFARRFLAPTPRQMIRWTAPPAFEYAAYYNWLLFYVTIALAFTTIQPLVLVVTAFYFTLDSFLKRYSFLYVFVTKVESGGLFWSDLFNRVLFACSLGNLVMFLVTWTQGGWQIAVGMLPLLPAIVAFKIFCSQSFDKALQYDRMDVQDDELEPWPTGKKSLDNDLRVEFGNPALYRRLIVPMVKQTAEPFLSDIYRGRSVGEEYSSMRMTIADGAFEVVDDSQLDIVKFARDPNFEPSDKPDASALMKSGQEPEHVPLENIHPNSLAAQTTAPIRLHSLPLSQRTVVQGRFATPGVRSLTLPTESGPTNYDGLPNYPLQDQHNEYQNPYETAPDDDYVVVSSFPSTASNPEPRIPDWARRSSRGRRGERYEDEDEHRLV</sequence>
<reference evidence="2" key="1">
    <citation type="journal article" date="2024" name="Front. Bioeng. Biotechnol.">
        <title>Genome-scale model development and genomic sequencing of the oleaginous clade Lipomyces.</title>
        <authorList>
            <person name="Czajka J.J."/>
            <person name="Han Y."/>
            <person name="Kim J."/>
            <person name="Mondo S.J."/>
            <person name="Hofstad B.A."/>
            <person name="Robles A."/>
            <person name="Haridas S."/>
            <person name="Riley R."/>
            <person name="LaButti K."/>
            <person name="Pangilinan J."/>
            <person name="Andreopoulos W."/>
            <person name="Lipzen A."/>
            <person name="Yan J."/>
            <person name="Wang M."/>
            <person name="Ng V."/>
            <person name="Grigoriev I.V."/>
            <person name="Spatafora J.W."/>
            <person name="Magnuson J.K."/>
            <person name="Baker S.E."/>
            <person name="Pomraning K.R."/>
        </authorList>
    </citation>
    <scope>NUCLEOTIDE SEQUENCE [LARGE SCALE GENOMIC DNA]</scope>
    <source>
        <strain evidence="2">CBS 7786</strain>
    </source>
</reference>
<evidence type="ECO:0000313" key="2">
    <source>
        <dbReference type="Proteomes" id="UP001433508"/>
    </source>
</evidence>
<dbReference type="Proteomes" id="UP001433508">
    <property type="component" value="Unassembled WGS sequence"/>
</dbReference>
<evidence type="ECO:0000313" key="1">
    <source>
        <dbReference type="EMBL" id="KAK9237525.1"/>
    </source>
</evidence>
<organism evidence="1 2">
    <name type="scientific">Lipomyces kononenkoae</name>
    <name type="common">Yeast</name>
    <dbReference type="NCBI Taxonomy" id="34357"/>
    <lineage>
        <taxon>Eukaryota</taxon>
        <taxon>Fungi</taxon>
        <taxon>Dikarya</taxon>
        <taxon>Ascomycota</taxon>
        <taxon>Saccharomycotina</taxon>
        <taxon>Lipomycetes</taxon>
        <taxon>Lipomycetales</taxon>
        <taxon>Lipomycetaceae</taxon>
        <taxon>Lipomyces</taxon>
    </lineage>
</organism>
<protein>
    <submittedName>
        <fullName evidence="1">Uncharacterized protein</fullName>
    </submittedName>
</protein>
<accession>A0ACC3T1I5</accession>
<comment type="caution">
    <text evidence="1">The sequence shown here is derived from an EMBL/GenBank/DDBJ whole genome shotgun (WGS) entry which is preliminary data.</text>
</comment>
<keyword evidence="2" id="KW-1185">Reference proteome</keyword>
<name>A0ACC3T1I5_LIPKO</name>
<proteinExistence type="predicted"/>